<accession>A0A7J6KUT6</accession>
<reference evidence="3 4" key="1">
    <citation type="submission" date="2020-04" db="EMBL/GenBank/DDBJ databases">
        <title>Perkinsus olseni comparative genomics.</title>
        <authorList>
            <person name="Bogema D.R."/>
        </authorList>
    </citation>
    <scope>NUCLEOTIDE SEQUENCE [LARGE SCALE GENOMIC DNA]</scope>
    <source>
        <strain evidence="3">ATCC PRA-179</strain>
    </source>
</reference>
<dbReference type="PANTHER" id="PTHR16263">
    <property type="entry name" value="TETRATRICOPEPTIDE REPEAT PROTEIN 38"/>
    <property type="match status" value="1"/>
</dbReference>
<dbReference type="AlphaFoldDB" id="A0A7J6KUT6"/>
<evidence type="ECO:0008006" key="5">
    <source>
        <dbReference type="Google" id="ProtNLM"/>
    </source>
</evidence>
<protein>
    <recommendedName>
        <fullName evidence="5">Tetratricopeptide repeat protein 38</fullName>
    </recommendedName>
</protein>
<dbReference type="PANTHER" id="PTHR16263:SF4">
    <property type="entry name" value="TETRATRICOPEPTIDE REPEAT PROTEIN 38"/>
    <property type="match status" value="1"/>
</dbReference>
<sequence>MNNLDLSSAIRSYKHAVLAYLNFGYWSKIVPAAQKALKKPHAEDMENTLTAGLLAVDYFAWSKQSHQGKEMLTIVKRLVDDNGCACPEYISSLLKVYQSCITMSDYETAFGHFYRSWEAGPDVDDLFPLKRAQVMALKCGRSDLVYDAIAEIYKNRGSCLSTIPFLSAMVSFGLEQIGDYEAAERVARDGYACQGAATDDIWLDHAVIHSLYFQGPERQPDALDFFRDHHESWNARQESLIPLNVRIFDEDLWWEGRETTAGMFTSANLEDDHVIANALGLLWKLQCCSSQPSDESAATALRSRWRSVAAVAVAAPSWLSHVDSLLDVLLVRGLVEADRLQDAETLVGLRSSLFYRITERAF</sequence>
<evidence type="ECO:0000256" key="1">
    <source>
        <dbReference type="ARBA" id="ARBA00022737"/>
    </source>
</evidence>
<proteinExistence type="predicted"/>
<evidence type="ECO:0000256" key="2">
    <source>
        <dbReference type="ARBA" id="ARBA00022803"/>
    </source>
</evidence>
<dbReference type="InterPro" id="IPR033891">
    <property type="entry name" value="TTC38"/>
</dbReference>
<name>A0A7J6KUT6_PEROL</name>
<evidence type="ECO:0000313" key="4">
    <source>
        <dbReference type="Proteomes" id="UP000570595"/>
    </source>
</evidence>
<dbReference type="OrthoDB" id="411507at2759"/>
<keyword evidence="1" id="KW-0677">Repeat</keyword>
<organism evidence="3 4">
    <name type="scientific">Perkinsus olseni</name>
    <name type="common">Perkinsus atlanticus</name>
    <dbReference type="NCBI Taxonomy" id="32597"/>
    <lineage>
        <taxon>Eukaryota</taxon>
        <taxon>Sar</taxon>
        <taxon>Alveolata</taxon>
        <taxon>Perkinsozoa</taxon>
        <taxon>Perkinsea</taxon>
        <taxon>Perkinsida</taxon>
        <taxon>Perkinsidae</taxon>
        <taxon>Perkinsus</taxon>
    </lineage>
</organism>
<evidence type="ECO:0000313" key="3">
    <source>
        <dbReference type="EMBL" id="KAF4650850.1"/>
    </source>
</evidence>
<dbReference type="Proteomes" id="UP000570595">
    <property type="component" value="Unassembled WGS sequence"/>
</dbReference>
<keyword evidence="2" id="KW-0802">TPR repeat</keyword>
<gene>
    <name evidence="3" type="ORF">FOZ61_010974</name>
</gene>
<dbReference type="EMBL" id="JABAHT010000955">
    <property type="protein sequence ID" value="KAF4650850.1"/>
    <property type="molecule type" value="Genomic_DNA"/>
</dbReference>
<comment type="caution">
    <text evidence="3">The sequence shown here is derived from an EMBL/GenBank/DDBJ whole genome shotgun (WGS) entry which is preliminary data.</text>
</comment>